<dbReference type="KEGG" id="pyo:PY17X_1203500"/>
<evidence type="ECO:0000313" key="3">
    <source>
        <dbReference type="EMBL" id="CDU19201.1"/>
    </source>
</evidence>
<dbReference type="EMBL" id="LK934640">
    <property type="protein sequence ID" value="CDU19201.1"/>
    <property type="molecule type" value="Genomic_DNA"/>
</dbReference>
<name>A0A078K9S5_PLAYE</name>
<keyword evidence="2" id="KW-0732">Signal</keyword>
<gene>
    <name evidence="4" type="ORF">PY17X_1203500</name>
    <name evidence="3" type="ORF">PYYM_1202900</name>
</gene>
<evidence type="ECO:0000313" key="4">
    <source>
        <dbReference type="EMBL" id="VTZ79836.1"/>
    </source>
</evidence>
<evidence type="ECO:0000313" key="6">
    <source>
        <dbReference type="Proteomes" id="UP000072904"/>
    </source>
</evidence>
<feature type="chain" id="PRO_5014502092" evidence="2">
    <location>
        <begin position="24"/>
        <end position="265"/>
    </location>
</feature>
<sequence>MRISILKFVFFSIIICFFEYAKNELCLERNIKFFRNNRILADIDNQFDLSDFYQSTLSLVNRFNNGNDYNDGNDDNDYSDYEEEIMHLRDTLDSHIKMHKENNTSSDLNNVDNNKAKKLIDELRKELEEAKKELDNRRNGELEIQPLHNKRITKKNENIYVSEHEDFKQLEIYENVLENKNTNFEDKYNEITSKENYKKLKVNQNVNKAGEKILNKALFYIRESLVTFVSGWKCITVLFISNVLSLIKNTCKIVKSPFKSKKSRR</sequence>
<reference evidence="4" key="2">
    <citation type="submission" date="2014-05" db="EMBL/GenBank/DDBJ databases">
        <authorList>
            <person name="Aslett M.A."/>
            <person name="De Silva N."/>
        </authorList>
    </citation>
    <scope>NUCLEOTIDE SEQUENCE</scope>
    <source>
        <strain evidence="4">17X</strain>
    </source>
</reference>
<accession>A0A078K9S5</accession>
<dbReference type="Proteomes" id="UP000072874">
    <property type="component" value="Chromosome 12"/>
</dbReference>
<evidence type="ECO:0000256" key="1">
    <source>
        <dbReference type="SAM" id="Coils"/>
    </source>
</evidence>
<dbReference type="InterPro" id="IPR006484">
    <property type="entry name" value="PYST_B"/>
</dbReference>
<keyword evidence="1" id="KW-0175">Coiled coil</keyword>
<reference evidence="3" key="3">
    <citation type="submission" date="2014-05" db="EMBL/GenBank/DDBJ databases">
        <authorList>
            <person name="Aslett A.Martin."/>
            <person name="De Silva Nishadi"/>
        </authorList>
    </citation>
    <scope>NUCLEOTIDE SEQUENCE</scope>
    <source>
        <strain evidence="3">YM</strain>
    </source>
</reference>
<dbReference type="NCBIfam" id="TIGR01597">
    <property type="entry name" value="PYST-B"/>
    <property type="match status" value="1"/>
</dbReference>
<reference evidence="5 6" key="1">
    <citation type="journal article" date="2014" name="BMC Biol.">
        <title>A comprehensive evaluation of rodent malaria parasite genomes and gene expression.</title>
        <authorList>
            <person name="Otto T.D."/>
            <person name="Bohme U."/>
            <person name="Jackson A.P."/>
            <person name="Hunt M."/>
            <person name="Franke-Fayard B."/>
            <person name="Hoeijmakers W.A."/>
            <person name="Religa A.A."/>
            <person name="Robertson L."/>
            <person name="Sanders M."/>
            <person name="Ogun S.A."/>
            <person name="Cunningham D."/>
            <person name="Erhart A."/>
            <person name="Billker O."/>
            <person name="Khan S.M."/>
            <person name="Stunnenberg H.G."/>
            <person name="Langhorne J."/>
            <person name="Holder A.A."/>
            <person name="Waters A.P."/>
            <person name="Newbold C.I."/>
            <person name="Pain A."/>
            <person name="Berriman M."/>
            <person name="Janse C.J."/>
        </authorList>
    </citation>
    <scope>NUCLEOTIDE SEQUENCE [LARGE SCALE GENOMIC DNA]</scope>
    <source>
        <strain evidence="4 5">17X</strain>
        <strain evidence="3 6">YM</strain>
    </source>
</reference>
<reference evidence="4" key="4">
    <citation type="submission" date="2019-05" db="EMBL/GenBank/DDBJ databases">
        <authorList>
            <consortium name="Pathogen Informatics"/>
        </authorList>
    </citation>
    <scope>NUCLEOTIDE SEQUENCE</scope>
    <source>
        <strain evidence="4">17X</strain>
    </source>
</reference>
<dbReference type="VEuPathDB" id="PlasmoDB:PY05947"/>
<dbReference type="Proteomes" id="UP000072904">
    <property type="component" value="Chromosome 12"/>
</dbReference>
<proteinExistence type="predicted"/>
<dbReference type="GeneID" id="3791849"/>
<evidence type="ECO:0000313" key="5">
    <source>
        <dbReference type="Proteomes" id="UP000072874"/>
    </source>
</evidence>
<evidence type="ECO:0000256" key="2">
    <source>
        <dbReference type="SAM" id="SignalP"/>
    </source>
</evidence>
<dbReference type="VEuPathDB" id="PlasmoDB:PY17X_1203500"/>
<dbReference type="VEuPathDB" id="PlasmoDB:Py17XNL_001204905"/>
<feature type="coiled-coil region" evidence="1">
    <location>
        <begin position="113"/>
        <end position="144"/>
    </location>
</feature>
<dbReference type="Pfam" id="PF09592">
    <property type="entry name" value="DUF2031"/>
    <property type="match status" value="1"/>
</dbReference>
<organism evidence="4 5">
    <name type="scientific">Plasmodium yoelii</name>
    <dbReference type="NCBI Taxonomy" id="5861"/>
    <lineage>
        <taxon>Eukaryota</taxon>
        <taxon>Sar</taxon>
        <taxon>Alveolata</taxon>
        <taxon>Apicomplexa</taxon>
        <taxon>Aconoidasida</taxon>
        <taxon>Haemosporida</taxon>
        <taxon>Plasmodiidae</taxon>
        <taxon>Plasmodium</taxon>
        <taxon>Plasmodium (Vinckeia)</taxon>
    </lineage>
</organism>
<dbReference type="AlphaFoldDB" id="A0A078K9S5"/>
<feature type="signal peptide" evidence="2">
    <location>
        <begin position="1"/>
        <end position="23"/>
    </location>
</feature>
<protein>
    <submittedName>
        <fullName evidence="4">Fam-b protein</fullName>
    </submittedName>
</protein>
<dbReference type="VEuPathDB" id="PlasmoDB:PYYM_1202900"/>
<dbReference type="RefSeq" id="XP_726509.1">
    <property type="nucleotide sequence ID" value="XM_721416.1"/>
</dbReference>
<dbReference type="EMBL" id="LM993666">
    <property type="protein sequence ID" value="VTZ79836.1"/>
    <property type="molecule type" value="Genomic_DNA"/>
</dbReference>